<dbReference type="Pfam" id="PF12802">
    <property type="entry name" value="MarR_2"/>
    <property type="match status" value="1"/>
</dbReference>
<accession>A0A073J2E8</accession>
<dbReference type="PANTHER" id="PTHR33164">
    <property type="entry name" value="TRANSCRIPTIONAL REGULATOR, MARR FAMILY"/>
    <property type="match status" value="1"/>
</dbReference>
<keyword evidence="2" id="KW-1185">Reference proteome</keyword>
<gene>
    <name evidence="1" type="ORF">SUH3_15620</name>
</gene>
<dbReference type="InterPro" id="IPR036388">
    <property type="entry name" value="WH-like_DNA-bd_sf"/>
</dbReference>
<dbReference type="PRINTS" id="PR00598">
    <property type="entry name" value="HTHMARR"/>
</dbReference>
<dbReference type="EMBL" id="JAMD01000003">
    <property type="protein sequence ID" value="KEJ96783.1"/>
    <property type="molecule type" value="Genomic_DNA"/>
</dbReference>
<name>A0A073J2E8_9RHOB</name>
<organism evidence="1 2">
    <name type="scientific">Pseudosulfitobacter pseudonitzschiae</name>
    <dbReference type="NCBI Taxonomy" id="1402135"/>
    <lineage>
        <taxon>Bacteria</taxon>
        <taxon>Pseudomonadati</taxon>
        <taxon>Pseudomonadota</taxon>
        <taxon>Alphaproteobacteria</taxon>
        <taxon>Rhodobacterales</taxon>
        <taxon>Roseobacteraceae</taxon>
        <taxon>Pseudosulfitobacter</taxon>
    </lineage>
</organism>
<dbReference type="GO" id="GO:0003700">
    <property type="term" value="F:DNA-binding transcription factor activity"/>
    <property type="evidence" value="ECO:0007669"/>
    <property type="project" value="InterPro"/>
</dbReference>
<comment type="caution">
    <text evidence="1">The sequence shown here is derived from an EMBL/GenBank/DDBJ whole genome shotgun (WGS) entry which is preliminary data.</text>
</comment>
<dbReference type="GeneID" id="68868896"/>
<dbReference type="InterPro" id="IPR036390">
    <property type="entry name" value="WH_DNA-bd_sf"/>
</dbReference>
<dbReference type="InterPro" id="IPR000835">
    <property type="entry name" value="HTH_MarR-typ"/>
</dbReference>
<reference evidence="1 2" key="1">
    <citation type="submission" date="2014-01" db="EMBL/GenBank/DDBJ databases">
        <title>Sulfitobacter sp. H3 (MCCC 1A00686) Genome Sequencing.</title>
        <authorList>
            <person name="Lai Q."/>
            <person name="Hong Z."/>
        </authorList>
    </citation>
    <scope>NUCLEOTIDE SEQUENCE [LARGE SCALE GENOMIC DNA]</scope>
    <source>
        <strain evidence="1 2">H3</strain>
    </source>
</reference>
<dbReference type="InterPro" id="IPR039422">
    <property type="entry name" value="MarR/SlyA-like"/>
</dbReference>
<proteinExistence type="predicted"/>
<dbReference type="Gene3D" id="1.10.10.10">
    <property type="entry name" value="Winged helix-like DNA-binding domain superfamily/Winged helix DNA-binding domain"/>
    <property type="match status" value="1"/>
</dbReference>
<dbReference type="PROSITE" id="PS50995">
    <property type="entry name" value="HTH_MARR_2"/>
    <property type="match status" value="1"/>
</dbReference>
<evidence type="ECO:0000313" key="2">
    <source>
        <dbReference type="Proteomes" id="UP000027746"/>
    </source>
</evidence>
<dbReference type="OrthoDB" id="582199at2"/>
<protein>
    <submittedName>
        <fullName evidence="1">Uncharacterized protein</fullName>
    </submittedName>
</protein>
<dbReference type="AlphaFoldDB" id="A0A073J2E8"/>
<sequence length="148" mass="16499">MRDIMMLLHETAGLMRRRFEQAARPEELTLMQWRALGLLERNGPMRQVEIKEALEASPMTISDLAERMQSAGLVVRQTDPHDSRAKTLTLTEAGHAKYATMHQISEAVFEEVAVGISPETKDALRNGLSAIKMNLGSATGIPEKDTRQ</sequence>
<dbReference type="Proteomes" id="UP000027746">
    <property type="component" value="Unassembled WGS sequence"/>
</dbReference>
<dbReference type="GO" id="GO:0006950">
    <property type="term" value="P:response to stress"/>
    <property type="evidence" value="ECO:0007669"/>
    <property type="project" value="TreeGrafter"/>
</dbReference>
<evidence type="ECO:0000313" key="1">
    <source>
        <dbReference type="EMBL" id="KEJ96783.1"/>
    </source>
</evidence>
<dbReference type="RefSeq" id="WP_051694143.1">
    <property type="nucleotide sequence ID" value="NZ_CP054599.1"/>
</dbReference>
<dbReference type="SMART" id="SM00347">
    <property type="entry name" value="HTH_MARR"/>
    <property type="match status" value="1"/>
</dbReference>
<dbReference type="PANTHER" id="PTHR33164:SF43">
    <property type="entry name" value="HTH-TYPE TRANSCRIPTIONAL REPRESSOR YETL"/>
    <property type="match status" value="1"/>
</dbReference>
<dbReference type="SUPFAM" id="SSF46785">
    <property type="entry name" value="Winged helix' DNA-binding domain"/>
    <property type="match status" value="1"/>
</dbReference>